<sequence length="472" mass="52108">MIVGAGPVGCLTAIELRRRNFDVSLYEKCPAFDEGPAPTGHSFNLTLTSRGLNCLGPQQRAALYAAGVVLSQRIVHHRDGGVSYQPYGVHPDHHLLSIPRSVLHRTLLRQAMAEGARVHYGHTCVVADSRRAEATFVTADGGVCSVSGDLLVGCDGANSLLRHELSKSGARMRIEQGYIPHGHVEIALDTADEHRMRWRLGEPGRPESGRAGMHLWPRGDHFLQAQPNRDDTFTTTLFMPLEGGGRDLRFRSLGDRPAVRDLFDREFGDIAPALPRVAEDVLGTRPAQLKVVRCTPYHDERAVLLGDAAHTIVPFYGQGINCSFEDVSVLCSLLDRHAAGDPVAGVTRAVAEYSELRVAPGHAITDLSLANLEELSARVDDERFHARKRLERLLGRRCPGDFMPLYQMVAFTHMPYHEVVRRQAWQDDILDRLCAGHDLRTEIERIIAAYPALARGDRSGAYSVPAPRERSA</sequence>
<dbReference type="PRINTS" id="PR00420">
    <property type="entry name" value="RNGMNOXGNASE"/>
</dbReference>
<evidence type="ECO:0000256" key="6">
    <source>
        <dbReference type="ARBA" id="ARBA00023033"/>
    </source>
</evidence>
<dbReference type="InterPro" id="IPR036188">
    <property type="entry name" value="FAD/NAD-bd_sf"/>
</dbReference>
<organism evidence="8 9">
    <name type="scientific">Actinomadura craniellae</name>
    <dbReference type="NCBI Taxonomy" id="2231787"/>
    <lineage>
        <taxon>Bacteria</taxon>
        <taxon>Bacillati</taxon>
        <taxon>Actinomycetota</taxon>
        <taxon>Actinomycetes</taxon>
        <taxon>Streptosporangiales</taxon>
        <taxon>Thermomonosporaceae</taxon>
        <taxon>Actinomadura</taxon>
    </lineage>
</organism>
<reference evidence="8 9" key="1">
    <citation type="submission" date="2018-06" db="EMBL/GenBank/DDBJ databases">
        <title>Actinomadura craniellae sp. nov. isolated from marine sponge Craniella sp.</title>
        <authorList>
            <person name="Li L."/>
            <person name="Xu Q.H."/>
            <person name="Lin H.W."/>
            <person name="Lu Y.H."/>
        </authorList>
    </citation>
    <scope>NUCLEOTIDE SEQUENCE [LARGE SCALE GENOMIC DNA]</scope>
    <source>
        <strain evidence="8 9">LHW63021</strain>
    </source>
</reference>
<feature type="domain" description="FAD-binding" evidence="7">
    <location>
        <begin position="276"/>
        <end position="341"/>
    </location>
</feature>
<evidence type="ECO:0000313" key="9">
    <source>
        <dbReference type="Proteomes" id="UP000251891"/>
    </source>
</evidence>
<keyword evidence="6 8" id="KW-0503">Monooxygenase</keyword>
<gene>
    <name evidence="8" type="ORF">DPM19_23585</name>
</gene>
<keyword evidence="5" id="KW-0560">Oxidoreductase</keyword>
<dbReference type="EMBL" id="QLYX01000012">
    <property type="protein sequence ID" value="RAY12760.1"/>
    <property type="molecule type" value="Genomic_DNA"/>
</dbReference>
<dbReference type="PANTHER" id="PTHR46028">
    <property type="entry name" value="KYNURENINE 3-MONOOXYGENASE"/>
    <property type="match status" value="1"/>
</dbReference>
<dbReference type="GO" id="GO:0070189">
    <property type="term" value="P:kynurenine metabolic process"/>
    <property type="evidence" value="ECO:0007669"/>
    <property type="project" value="TreeGrafter"/>
</dbReference>
<evidence type="ECO:0000256" key="3">
    <source>
        <dbReference type="ARBA" id="ARBA00022827"/>
    </source>
</evidence>
<feature type="domain" description="FAD-binding" evidence="7">
    <location>
        <begin position="1"/>
        <end position="192"/>
    </location>
</feature>
<comment type="cofactor">
    <cofactor evidence="1">
        <name>FAD</name>
        <dbReference type="ChEBI" id="CHEBI:57692"/>
    </cofactor>
</comment>
<accession>A0A365H0Z7</accession>
<evidence type="ECO:0000256" key="5">
    <source>
        <dbReference type="ARBA" id="ARBA00023002"/>
    </source>
</evidence>
<keyword evidence="2" id="KW-0285">Flavoprotein</keyword>
<dbReference type="InterPro" id="IPR002938">
    <property type="entry name" value="FAD-bd"/>
</dbReference>
<evidence type="ECO:0000256" key="1">
    <source>
        <dbReference type="ARBA" id="ARBA00001974"/>
    </source>
</evidence>
<keyword evidence="4" id="KW-0521">NADP</keyword>
<name>A0A365H0Z7_9ACTN</name>
<keyword evidence="9" id="KW-1185">Reference proteome</keyword>
<keyword evidence="3" id="KW-0274">FAD</keyword>
<dbReference type="Gene3D" id="3.50.50.60">
    <property type="entry name" value="FAD/NAD(P)-binding domain"/>
    <property type="match status" value="1"/>
</dbReference>
<dbReference type="GO" id="GO:0004502">
    <property type="term" value="F:kynurenine 3-monooxygenase activity"/>
    <property type="evidence" value="ECO:0007669"/>
    <property type="project" value="TreeGrafter"/>
</dbReference>
<dbReference type="SUPFAM" id="SSF51905">
    <property type="entry name" value="FAD/NAD(P)-binding domain"/>
    <property type="match status" value="1"/>
</dbReference>
<evidence type="ECO:0000256" key="4">
    <source>
        <dbReference type="ARBA" id="ARBA00022857"/>
    </source>
</evidence>
<evidence type="ECO:0000259" key="7">
    <source>
        <dbReference type="Pfam" id="PF01494"/>
    </source>
</evidence>
<protein>
    <submittedName>
        <fullName evidence="8">FAD-dependent monooxygenase</fullName>
    </submittedName>
</protein>
<proteinExistence type="predicted"/>
<comment type="caution">
    <text evidence="8">The sequence shown here is derived from an EMBL/GenBank/DDBJ whole genome shotgun (WGS) entry which is preliminary data.</text>
</comment>
<dbReference type="AlphaFoldDB" id="A0A365H0Z7"/>
<dbReference type="OrthoDB" id="9782160at2"/>
<dbReference type="Proteomes" id="UP000251891">
    <property type="component" value="Unassembled WGS sequence"/>
</dbReference>
<dbReference type="GO" id="GO:0071949">
    <property type="term" value="F:FAD binding"/>
    <property type="evidence" value="ECO:0007669"/>
    <property type="project" value="InterPro"/>
</dbReference>
<dbReference type="PANTHER" id="PTHR46028:SF2">
    <property type="entry name" value="KYNURENINE 3-MONOOXYGENASE"/>
    <property type="match status" value="1"/>
</dbReference>
<evidence type="ECO:0000256" key="2">
    <source>
        <dbReference type="ARBA" id="ARBA00022630"/>
    </source>
</evidence>
<dbReference type="Pfam" id="PF01494">
    <property type="entry name" value="FAD_binding_3"/>
    <property type="match status" value="2"/>
</dbReference>
<evidence type="ECO:0000313" key="8">
    <source>
        <dbReference type="EMBL" id="RAY12760.1"/>
    </source>
</evidence>